<reference evidence="1 2" key="1">
    <citation type="journal article" date="2013" name="Proc. Natl. Acad. Sci. U.S.A.">
        <title>Fine-scale variation in meiotic recombination in Mimulus inferred from population shotgun sequencing.</title>
        <authorList>
            <person name="Hellsten U."/>
            <person name="Wright K.M."/>
            <person name="Jenkins J."/>
            <person name="Shu S."/>
            <person name="Yuan Y."/>
            <person name="Wessler S.R."/>
            <person name="Schmutz J."/>
            <person name="Willis J.H."/>
            <person name="Rokhsar D.S."/>
        </authorList>
    </citation>
    <scope>NUCLEOTIDE SEQUENCE [LARGE SCALE GENOMIC DNA]</scope>
    <source>
        <strain evidence="2">cv. DUN x IM62</strain>
    </source>
</reference>
<organism evidence="1 2">
    <name type="scientific">Erythranthe guttata</name>
    <name type="common">Yellow monkey flower</name>
    <name type="synonym">Mimulus guttatus</name>
    <dbReference type="NCBI Taxonomy" id="4155"/>
    <lineage>
        <taxon>Eukaryota</taxon>
        <taxon>Viridiplantae</taxon>
        <taxon>Streptophyta</taxon>
        <taxon>Embryophyta</taxon>
        <taxon>Tracheophyta</taxon>
        <taxon>Spermatophyta</taxon>
        <taxon>Magnoliopsida</taxon>
        <taxon>eudicotyledons</taxon>
        <taxon>Gunneridae</taxon>
        <taxon>Pentapetalae</taxon>
        <taxon>asterids</taxon>
        <taxon>lamiids</taxon>
        <taxon>Lamiales</taxon>
        <taxon>Phrymaceae</taxon>
        <taxon>Erythranthe</taxon>
    </lineage>
</organism>
<feature type="non-terminal residue" evidence="1">
    <location>
        <position position="1"/>
    </location>
</feature>
<proteinExistence type="predicted"/>
<dbReference type="Proteomes" id="UP000030748">
    <property type="component" value="Unassembled WGS sequence"/>
</dbReference>
<keyword evidence="2" id="KW-1185">Reference proteome</keyword>
<evidence type="ECO:0000313" key="2">
    <source>
        <dbReference type="Proteomes" id="UP000030748"/>
    </source>
</evidence>
<sequence length="314" mass="34766">ALYGKITERISDEKWNTEEAYGEIMKAVTVGLVRGNITQHQIEKIPVGESILKSVANFGIQIRKKTEKMQCYPDTLTFVRFISLFPHFASCACLIIPSNLTQKIPCDGIYSACILPVGMKHSGFAALIPAGPDYRAVRGYLSVAFTAFMVEFWDVMNPKKSNRAPQVKFEEQFRLTETAIDDGRMSDERRITALKVAMVNSRVSLDRILRVVGNVRRVHGMAVEDPGLYKNDAVLEGDFWKLGHTREIEDETGIKAAAEIEGIKKKYPDYGEVMDHASCSSVSSSSIDAATSATADLPLFTETVVFPGLTGFPI</sequence>
<evidence type="ECO:0000313" key="1">
    <source>
        <dbReference type="EMBL" id="EYU32518.1"/>
    </source>
</evidence>
<dbReference type="EMBL" id="KI630827">
    <property type="protein sequence ID" value="EYU32518.1"/>
    <property type="molecule type" value="Genomic_DNA"/>
</dbReference>
<dbReference type="eggNOG" id="ENOG502STZT">
    <property type="taxonomic scope" value="Eukaryota"/>
</dbReference>
<evidence type="ECO:0008006" key="3">
    <source>
        <dbReference type="Google" id="ProtNLM"/>
    </source>
</evidence>
<protein>
    <recommendedName>
        <fullName evidence="3">Nucleoprotein</fullName>
    </recommendedName>
</protein>
<dbReference type="AlphaFoldDB" id="A0A022QYX7"/>
<name>A0A022QYX7_ERYGU</name>
<accession>A0A022QYX7</accession>
<gene>
    <name evidence="1" type="ORF">MIMGU_mgv1a020050mg</name>
</gene>